<evidence type="ECO:0000259" key="5">
    <source>
        <dbReference type="PROSITE" id="PS50018"/>
    </source>
</evidence>
<keyword evidence="3" id="KW-0732">Signal</keyword>
<comment type="caution">
    <text evidence="6">The sequence shown here is derived from an EMBL/GenBank/DDBJ whole genome shotgun (WGS) entry which is preliminary data.</text>
</comment>
<accession>A0ABD2KNJ9</accession>
<feature type="compositionally biased region" description="Acidic residues" evidence="2">
    <location>
        <begin position="1065"/>
        <end position="1083"/>
    </location>
</feature>
<evidence type="ECO:0000313" key="7">
    <source>
        <dbReference type="Proteomes" id="UP001620645"/>
    </source>
</evidence>
<dbReference type="InterPro" id="IPR039360">
    <property type="entry name" value="Ras_GTPase"/>
</dbReference>
<feature type="compositionally biased region" description="Basic and acidic residues" evidence="2">
    <location>
        <begin position="192"/>
        <end position="202"/>
    </location>
</feature>
<dbReference type="Gene3D" id="2.60.40.150">
    <property type="entry name" value="C2 domain"/>
    <property type="match status" value="1"/>
</dbReference>
<dbReference type="CDD" id="cd05136">
    <property type="entry name" value="RasGAP_DAB2IP"/>
    <property type="match status" value="1"/>
</dbReference>
<feature type="compositionally biased region" description="Basic and acidic residues" evidence="2">
    <location>
        <begin position="1379"/>
        <end position="1392"/>
    </location>
</feature>
<evidence type="ECO:0000256" key="3">
    <source>
        <dbReference type="SAM" id="SignalP"/>
    </source>
</evidence>
<dbReference type="PROSITE" id="PS50004">
    <property type="entry name" value="C2"/>
    <property type="match status" value="1"/>
</dbReference>
<feature type="region of interest" description="Disordered" evidence="2">
    <location>
        <begin position="182"/>
        <end position="213"/>
    </location>
</feature>
<feature type="compositionally biased region" description="Polar residues" evidence="2">
    <location>
        <begin position="846"/>
        <end position="857"/>
    </location>
</feature>
<reference evidence="6 7" key="1">
    <citation type="submission" date="2024-10" db="EMBL/GenBank/DDBJ databases">
        <authorList>
            <person name="Kim D."/>
        </authorList>
    </citation>
    <scope>NUCLEOTIDE SEQUENCE [LARGE SCALE GENOMIC DNA]</scope>
    <source>
        <strain evidence="6">Taebaek</strain>
    </source>
</reference>
<name>A0ABD2KNJ9_HETSC</name>
<dbReference type="SUPFAM" id="SSF48350">
    <property type="entry name" value="GTPase activation domain, GAP"/>
    <property type="match status" value="1"/>
</dbReference>
<dbReference type="InterPro" id="IPR023152">
    <property type="entry name" value="RasGAP_CS"/>
</dbReference>
<dbReference type="SMART" id="SM00239">
    <property type="entry name" value="C2"/>
    <property type="match status" value="1"/>
</dbReference>
<dbReference type="Pfam" id="PF25321">
    <property type="entry name" value="PH_RASGAP"/>
    <property type="match status" value="1"/>
</dbReference>
<dbReference type="InterPro" id="IPR001936">
    <property type="entry name" value="RasGAP_dom"/>
</dbReference>
<keyword evidence="1" id="KW-0343">GTPase activation</keyword>
<evidence type="ECO:0000313" key="6">
    <source>
        <dbReference type="EMBL" id="KAL3104185.1"/>
    </source>
</evidence>
<dbReference type="PANTHER" id="PTHR10194:SF60">
    <property type="entry name" value="RAS GTPASE-ACTIVATING PROTEIN RASKOL"/>
    <property type="match status" value="1"/>
</dbReference>
<feature type="region of interest" description="Disordered" evidence="2">
    <location>
        <begin position="1319"/>
        <end position="1392"/>
    </location>
</feature>
<dbReference type="EMBL" id="JBICCN010000007">
    <property type="protein sequence ID" value="KAL3104185.1"/>
    <property type="molecule type" value="Genomic_DNA"/>
</dbReference>
<feature type="compositionally biased region" description="Basic and acidic residues" evidence="2">
    <location>
        <begin position="1322"/>
        <end position="1338"/>
    </location>
</feature>
<dbReference type="Gene3D" id="1.10.506.10">
    <property type="entry name" value="GTPase Activation - p120gap, domain 1"/>
    <property type="match status" value="2"/>
</dbReference>
<dbReference type="GO" id="GO:0005096">
    <property type="term" value="F:GTPase activator activity"/>
    <property type="evidence" value="ECO:0007669"/>
    <property type="project" value="UniProtKB-KW"/>
</dbReference>
<feature type="region of interest" description="Disordered" evidence="2">
    <location>
        <begin position="995"/>
        <end position="1016"/>
    </location>
</feature>
<organism evidence="6 7">
    <name type="scientific">Heterodera schachtii</name>
    <name type="common">Sugarbeet cyst nematode worm</name>
    <name type="synonym">Tylenchus schachtii</name>
    <dbReference type="NCBI Taxonomy" id="97005"/>
    <lineage>
        <taxon>Eukaryota</taxon>
        <taxon>Metazoa</taxon>
        <taxon>Ecdysozoa</taxon>
        <taxon>Nematoda</taxon>
        <taxon>Chromadorea</taxon>
        <taxon>Rhabditida</taxon>
        <taxon>Tylenchina</taxon>
        <taxon>Tylenchomorpha</taxon>
        <taxon>Tylenchoidea</taxon>
        <taxon>Heteroderidae</taxon>
        <taxon>Heteroderinae</taxon>
        <taxon>Heterodera</taxon>
    </lineage>
</organism>
<feature type="compositionally biased region" description="Polar residues" evidence="2">
    <location>
        <begin position="1237"/>
        <end position="1250"/>
    </location>
</feature>
<feature type="compositionally biased region" description="Low complexity" evidence="2">
    <location>
        <begin position="1206"/>
        <end position="1224"/>
    </location>
</feature>
<proteinExistence type="predicted"/>
<sequence length="1392" mass="153394">MSAPPWHPLSLLSAVLSLLNWLFRWALRRCRCCFSPRGDGPKATNGQRTEGRRAQRQGDALLQLDAIGDLTDPLLAELDQPLQLHTPPDDDDSEENVSSAALAGAIVGGETRSLDRHFVTWQRERHNGRTKGQTADKDISSPGVALLDPSSLHNSSTSAPQRFANFLSRRLKRTKSFPKLIRTRDNINNNSESRRRESDHQLATESAEGAEKSVGMRDIFGESALRTDEADEWGAGRVKSMISQLPLGLHLNAANGAGDAFAQSPLAVRPSRSHESLLLLNGAQKQQMQSPSELHQNELLLRRVQPVHPSISSDNCCFRLDNSVYACRTSDERSRWMDSFRRRMNPQIDRVHRVDNFLSIWVLEAKGVPAKRRFFCELSLDGQLKARTSTKGMSDGICFWGESFEFGSLPPSRLLCIDLFRELDAKKTASARRARGGAEREDRQTLIGLVHIPLAELAGRQPVEKWYSVSSNELNGNGSSGTSTNANCADSLPSIRIKARYQSVHIFPLRAYAPLREYLRLHFLPLCVTFEPILGVKAKEDFASALVRVLQHERRAAEALADLAMVEVDGQENDHLLFRGNSLATKAVEAYMKLVANDYLQSVLGDFIRHLLATNLNCEVDPLRLSSPSASSLERNRHQLTKKVEEAWSRIQHSAEHFPHPLRCLFSTVRRQLELSGRAELADNLLSSCIFLRFLCPAILSPSLFGLAPEYPTGIAARNLTLIAKSLQTLANFTRFGGKENYMGFMNGFVEREWRNMQCFLQRISVPSSPSQFDADRLRAIRSDIDLGKELSLLHCYLSEAWSPKLGANEANGARVSANALRDALLAVNRHGAEDEVEAEEEQRSAHNNPPSDYENNSTTVMCCSGRTSCVSPTETKCHSQSQFIPTQSSPFVNMKQFTPHNQHQLINDSLPTHRNFMPAPFSPPISVASNHLESADDYVLSSALAQLQQQHGHSQHHQQKMTMNNANAIHHLYDETPRANEGAIEPHLYDEVAEEGTDAGTEKALQQHTHQQPIRTMRMKVSVASSVVSPTQRAVAANFTPRVIQKCHQMRKSSNGGGGRNETAEDEEDEAAGSDSTGEEELAFSNSSVEMFRQRRALAQRKKSFGAISAGSSTALPTDNGHLLPYGFSASHDSSGGGNGGRMDRRTANGPGTTGGVPSSGYQSLMNSSSYSSNSSSPVDTADFSAAPSAPLVHHGRAPTGIAMGSPLYSSGHSSSSSAGPQSVTTVPSHNDKQRNNGTKGEQPTSQAKSKPRTNPSCWSIPCSSSASSVLPLAPSNSAFVRCFPPPKFPVVGSDLNWPTPPLSAGLTERRHLFSTASEDALERGKQNDQRNRREVNEQNELLEARLPSEALQRENAVMRQELDRLKRQSVTEGNANGERRQRQMTEAETI</sequence>
<feature type="chain" id="PRO_5044814796" description="Ras GTPase-activating protein" evidence="3">
    <location>
        <begin position="27"/>
        <end position="1392"/>
    </location>
</feature>
<dbReference type="InterPro" id="IPR035892">
    <property type="entry name" value="C2_domain_sf"/>
</dbReference>
<dbReference type="SMART" id="SM00323">
    <property type="entry name" value="RasGAP"/>
    <property type="match status" value="1"/>
</dbReference>
<feature type="signal peptide" evidence="3">
    <location>
        <begin position="1"/>
        <end position="26"/>
    </location>
</feature>
<evidence type="ECO:0000256" key="1">
    <source>
        <dbReference type="ARBA" id="ARBA00022468"/>
    </source>
</evidence>
<keyword evidence="7" id="KW-1185">Reference proteome</keyword>
<dbReference type="Pfam" id="PF00168">
    <property type="entry name" value="C2"/>
    <property type="match status" value="1"/>
</dbReference>
<feature type="region of interest" description="Disordered" evidence="2">
    <location>
        <begin position="832"/>
        <end position="857"/>
    </location>
</feature>
<feature type="region of interest" description="Disordered" evidence="2">
    <location>
        <begin position="1050"/>
        <end position="1088"/>
    </location>
</feature>
<gene>
    <name evidence="6" type="ORF">niasHS_002212</name>
</gene>
<evidence type="ECO:0000256" key="2">
    <source>
        <dbReference type="SAM" id="MobiDB-lite"/>
    </source>
</evidence>
<dbReference type="Pfam" id="PF00616">
    <property type="entry name" value="RasGAP"/>
    <property type="match status" value="1"/>
</dbReference>
<feature type="region of interest" description="Disordered" evidence="2">
    <location>
        <begin position="1127"/>
        <end position="1258"/>
    </location>
</feature>
<evidence type="ECO:0008006" key="8">
    <source>
        <dbReference type="Google" id="ProtNLM"/>
    </source>
</evidence>
<feature type="compositionally biased region" description="Polar residues" evidence="2">
    <location>
        <begin position="1005"/>
        <end position="1015"/>
    </location>
</feature>
<dbReference type="PROSITE" id="PS00509">
    <property type="entry name" value="RAS_GTPASE_ACTIV_1"/>
    <property type="match status" value="1"/>
</dbReference>
<feature type="domain" description="C2" evidence="4">
    <location>
        <begin position="338"/>
        <end position="467"/>
    </location>
</feature>
<feature type="compositionally biased region" description="Low complexity" evidence="2">
    <location>
        <begin position="1157"/>
        <end position="1178"/>
    </location>
</feature>
<protein>
    <recommendedName>
        <fullName evidence="8">Ras GTPase-activating protein</fullName>
    </recommendedName>
</protein>
<dbReference type="PANTHER" id="PTHR10194">
    <property type="entry name" value="RAS GTPASE-ACTIVATING PROTEINS"/>
    <property type="match status" value="1"/>
</dbReference>
<evidence type="ECO:0000259" key="4">
    <source>
        <dbReference type="PROSITE" id="PS50004"/>
    </source>
</evidence>
<feature type="domain" description="Ras-GAP" evidence="5">
    <location>
        <begin position="538"/>
        <end position="732"/>
    </location>
</feature>
<dbReference type="SUPFAM" id="SSF49562">
    <property type="entry name" value="C2 domain (Calcium/lipid-binding domain, CaLB)"/>
    <property type="match status" value="1"/>
</dbReference>
<dbReference type="InterPro" id="IPR008936">
    <property type="entry name" value="Rho_GTPase_activation_prot"/>
</dbReference>
<dbReference type="InterPro" id="IPR000008">
    <property type="entry name" value="C2_dom"/>
</dbReference>
<dbReference type="CDD" id="cd04013">
    <property type="entry name" value="C2_SynGAP_like"/>
    <property type="match status" value="1"/>
</dbReference>
<dbReference type="Proteomes" id="UP001620645">
    <property type="component" value="Unassembled WGS sequence"/>
</dbReference>
<dbReference type="PROSITE" id="PS50018">
    <property type="entry name" value="RAS_GTPASE_ACTIV_2"/>
    <property type="match status" value="1"/>
</dbReference>
<dbReference type="InterPro" id="IPR057606">
    <property type="entry name" value="SynGAP1-like_PH"/>
</dbReference>